<name>A0A380K4R2_9STRE</name>
<reference evidence="2 3" key="1">
    <citation type="submission" date="2018-06" db="EMBL/GenBank/DDBJ databases">
        <authorList>
            <consortium name="Pathogen Informatics"/>
            <person name="Doyle S."/>
        </authorList>
    </citation>
    <scope>NUCLEOTIDE SEQUENCE [LARGE SCALE GENOMIC DNA]</scope>
    <source>
        <strain evidence="2 3">NCTC12224</strain>
    </source>
</reference>
<protein>
    <submittedName>
        <fullName evidence="2">Membrane protein</fullName>
    </submittedName>
</protein>
<proteinExistence type="predicted"/>
<organism evidence="2 3">
    <name type="scientific">Streptococcus hyointestinalis</name>
    <dbReference type="NCBI Taxonomy" id="1337"/>
    <lineage>
        <taxon>Bacteria</taxon>
        <taxon>Bacillati</taxon>
        <taxon>Bacillota</taxon>
        <taxon>Bacilli</taxon>
        <taxon>Lactobacillales</taxon>
        <taxon>Streptococcaceae</taxon>
        <taxon>Streptococcus</taxon>
    </lineage>
</organism>
<evidence type="ECO:0000313" key="3">
    <source>
        <dbReference type="Proteomes" id="UP000254924"/>
    </source>
</evidence>
<accession>A0A380K4R2</accession>
<keyword evidence="1" id="KW-0812">Transmembrane</keyword>
<evidence type="ECO:0000313" key="2">
    <source>
        <dbReference type="EMBL" id="SUN59660.1"/>
    </source>
</evidence>
<keyword evidence="1" id="KW-1133">Transmembrane helix</keyword>
<sequence length="156" mass="17705">MMKEGEMFVTFMTAKSGKPSVENYRKMTKRVTALLCVLVLVFAVLLYKLSLDSFNSGFVLGLIIGLVACIGRNIYVLRSDKRLKASYIKAVDERNKYLTQLTVKIIYSLLATAVMVLLLCHHLLGVDISYEALLYSFLVLISYGFIVVRFIVERVY</sequence>
<dbReference type="Proteomes" id="UP000254924">
    <property type="component" value="Unassembled WGS sequence"/>
</dbReference>
<feature type="transmembrane region" description="Helical" evidence="1">
    <location>
        <begin position="56"/>
        <end position="75"/>
    </location>
</feature>
<dbReference type="EMBL" id="UHFN01000007">
    <property type="protein sequence ID" value="SUN59660.1"/>
    <property type="molecule type" value="Genomic_DNA"/>
</dbReference>
<feature type="transmembrane region" description="Helical" evidence="1">
    <location>
        <begin position="105"/>
        <end position="126"/>
    </location>
</feature>
<keyword evidence="3" id="KW-1185">Reference proteome</keyword>
<dbReference type="AlphaFoldDB" id="A0A380K4R2"/>
<gene>
    <name evidence="2" type="ORF">NCTC12224_00489</name>
</gene>
<feature type="transmembrane region" description="Helical" evidence="1">
    <location>
        <begin position="132"/>
        <end position="152"/>
    </location>
</feature>
<keyword evidence="1" id="KW-0472">Membrane</keyword>
<evidence type="ECO:0000256" key="1">
    <source>
        <dbReference type="SAM" id="Phobius"/>
    </source>
</evidence>